<dbReference type="OrthoDB" id="9774900at2"/>
<evidence type="ECO:0000256" key="3">
    <source>
        <dbReference type="ARBA" id="ARBA00022989"/>
    </source>
</evidence>
<sequence length="323" mass="33477">MADNPVDAHSRGRIGSVRVGSVRVSLARHSALGGAVQYNSGAQLDPSQVEYRSGGVGGRVAVGGGVSIIMLILALVFGINPGELMGGTSGSAGGSASGTDLTQCQTGADVAKDRNCRFVVYANTANAYWAGLLQGYQPIKTVLFDGQTPTGCGTASTQVGPFYCPNDKNVYLDPTFTEQMLVKQLGGRGGDAAEAYVIGHEYGHGIQDMVGTLAQVQSAGQSTGADSAQVALELQADCYAGAYLAHVAQQPNSPISQITQDDLNRVADAARAVGDDSIQKMSTGQVNPESWTHGSSAMRQHWLAVGFKTGDPQSCSKVFTNGQ</sequence>
<comment type="caution">
    <text evidence="6">The sequence shown here is derived from an EMBL/GenBank/DDBJ whole genome shotgun (WGS) entry which is preliminary data.</text>
</comment>
<dbReference type="InterPro" id="IPR007343">
    <property type="entry name" value="Uncharacterised_pept_Zn_put"/>
</dbReference>
<dbReference type="AlphaFoldDB" id="A0A4Q9KLE8"/>
<dbReference type="PANTHER" id="PTHR30168">
    <property type="entry name" value="PUTATIVE MEMBRANE PROTEIN YPFJ"/>
    <property type="match status" value="1"/>
</dbReference>
<feature type="transmembrane region" description="Helical" evidence="5">
    <location>
        <begin position="60"/>
        <end position="79"/>
    </location>
</feature>
<evidence type="ECO:0000256" key="1">
    <source>
        <dbReference type="ARBA" id="ARBA00004167"/>
    </source>
</evidence>
<dbReference type="GO" id="GO:0016020">
    <property type="term" value="C:membrane"/>
    <property type="evidence" value="ECO:0007669"/>
    <property type="project" value="UniProtKB-SubCell"/>
</dbReference>
<keyword evidence="2 5" id="KW-0812">Transmembrane</keyword>
<keyword evidence="3 5" id="KW-1133">Transmembrane helix</keyword>
<gene>
    <name evidence="6" type="ORF">ET996_07165</name>
</gene>
<accession>A0A4Q9KLE8</accession>
<evidence type="ECO:0000256" key="4">
    <source>
        <dbReference type="ARBA" id="ARBA00023136"/>
    </source>
</evidence>
<dbReference type="SUPFAM" id="SSF55486">
    <property type="entry name" value="Metalloproteases ('zincins'), catalytic domain"/>
    <property type="match status" value="1"/>
</dbReference>
<protein>
    <recommendedName>
        <fullName evidence="8">Peptidase</fullName>
    </recommendedName>
</protein>
<dbReference type="PANTHER" id="PTHR30168:SF0">
    <property type="entry name" value="INNER MEMBRANE PROTEIN"/>
    <property type="match status" value="1"/>
</dbReference>
<evidence type="ECO:0000256" key="5">
    <source>
        <dbReference type="SAM" id="Phobius"/>
    </source>
</evidence>
<name>A0A4Q9KLE8_PROTD</name>
<evidence type="ECO:0000313" key="6">
    <source>
        <dbReference type="EMBL" id="TBT95045.1"/>
    </source>
</evidence>
<proteinExistence type="predicted"/>
<dbReference type="Pfam" id="PF04228">
    <property type="entry name" value="Zn_peptidase"/>
    <property type="match status" value="1"/>
</dbReference>
<dbReference type="Proteomes" id="UP000291933">
    <property type="component" value="Unassembled WGS sequence"/>
</dbReference>
<evidence type="ECO:0008006" key="8">
    <source>
        <dbReference type="Google" id="ProtNLM"/>
    </source>
</evidence>
<reference evidence="6 7" key="1">
    <citation type="submission" date="2019-01" db="EMBL/GenBank/DDBJ databases">
        <title>Lactibacter flavus gen. nov., sp. nov., a novel bacterium of the family Propionibacteriaceae isolated from raw milk and dairy products.</title>
        <authorList>
            <person name="Huptas C."/>
            <person name="Wenning M."/>
            <person name="Breitenwieser F."/>
            <person name="Doll E."/>
            <person name="Von Neubeck M."/>
            <person name="Busse H.-J."/>
            <person name="Scherer S."/>
        </authorList>
    </citation>
    <scope>NUCLEOTIDE SEQUENCE [LARGE SCALE GENOMIC DNA]</scope>
    <source>
        <strain evidence="6 7">DSM 22130</strain>
    </source>
</reference>
<evidence type="ECO:0000313" key="7">
    <source>
        <dbReference type="Proteomes" id="UP000291933"/>
    </source>
</evidence>
<organism evidence="6 7">
    <name type="scientific">Propioniciclava tarda</name>
    <dbReference type="NCBI Taxonomy" id="433330"/>
    <lineage>
        <taxon>Bacteria</taxon>
        <taxon>Bacillati</taxon>
        <taxon>Actinomycetota</taxon>
        <taxon>Actinomycetes</taxon>
        <taxon>Propionibacteriales</taxon>
        <taxon>Propionibacteriaceae</taxon>
        <taxon>Propioniciclava</taxon>
    </lineage>
</organism>
<keyword evidence="7" id="KW-1185">Reference proteome</keyword>
<evidence type="ECO:0000256" key="2">
    <source>
        <dbReference type="ARBA" id="ARBA00022692"/>
    </source>
</evidence>
<keyword evidence="4 5" id="KW-0472">Membrane</keyword>
<dbReference type="EMBL" id="SDMR01000007">
    <property type="protein sequence ID" value="TBT95045.1"/>
    <property type="molecule type" value="Genomic_DNA"/>
</dbReference>
<comment type="subcellular location">
    <subcellularLocation>
        <location evidence="1">Membrane</location>
        <topology evidence="1">Single-pass membrane protein</topology>
    </subcellularLocation>
</comment>